<dbReference type="Proteomes" id="UP000187609">
    <property type="component" value="Unassembled WGS sequence"/>
</dbReference>
<gene>
    <name evidence="7" type="ORF">A4A49_55750</name>
</gene>
<accession>A0A1J6K8S5</accession>
<keyword evidence="3" id="KW-0238">DNA-binding</keyword>
<dbReference type="SUPFAM" id="SSF101936">
    <property type="entry name" value="DNA-binding pseudobarrel domain"/>
    <property type="match status" value="1"/>
</dbReference>
<comment type="subcellular location">
    <subcellularLocation>
        <location evidence="1">Nucleus</location>
    </subcellularLocation>
</comment>
<organism evidence="7 8">
    <name type="scientific">Nicotiana attenuata</name>
    <name type="common">Coyote tobacco</name>
    <dbReference type="NCBI Taxonomy" id="49451"/>
    <lineage>
        <taxon>Eukaryota</taxon>
        <taxon>Viridiplantae</taxon>
        <taxon>Streptophyta</taxon>
        <taxon>Embryophyta</taxon>
        <taxon>Tracheophyta</taxon>
        <taxon>Spermatophyta</taxon>
        <taxon>Magnoliopsida</taxon>
        <taxon>eudicotyledons</taxon>
        <taxon>Gunneridae</taxon>
        <taxon>Pentapetalae</taxon>
        <taxon>asterids</taxon>
        <taxon>lamiids</taxon>
        <taxon>Solanales</taxon>
        <taxon>Solanaceae</taxon>
        <taxon>Nicotianoideae</taxon>
        <taxon>Nicotianeae</taxon>
        <taxon>Nicotiana</taxon>
    </lineage>
</organism>
<dbReference type="SMR" id="A0A1J6K8S5"/>
<evidence type="ECO:0000313" key="8">
    <source>
        <dbReference type="Proteomes" id="UP000187609"/>
    </source>
</evidence>
<dbReference type="Gene3D" id="2.40.330.10">
    <property type="entry name" value="DNA-binding pseudobarrel domain"/>
    <property type="match status" value="1"/>
</dbReference>
<keyword evidence="5" id="KW-0539">Nucleus</keyword>
<dbReference type="InterPro" id="IPR015300">
    <property type="entry name" value="DNA-bd_pseudobarrel_sf"/>
</dbReference>
<dbReference type="GO" id="GO:0005634">
    <property type="term" value="C:nucleus"/>
    <property type="evidence" value="ECO:0007669"/>
    <property type="project" value="UniProtKB-SubCell"/>
</dbReference>
<name>A0A1J6K8S5_NICAT</name>
<feature type="non-terminal residue" evidence="7">
    <location>
        <position position="1"/>
    </location>
</feature>
<evidence type="ECO:0000256" key="5">
    <source>
        <dbReference type="ARBA" id="ARBA00023242"/>
    </source>
</evidence>
<evidence type="ECO:0000256" key="2">
    <source>
        <dbReference type="ARBA" id="ARBA00023015"/>
    </source>
</evidence>
<protein>
    <recommendedName>
        <fullName evidence="6">TF-B3 domain-containing protein</fullName>
    </recommendedName>
</protein>
<dbReference type="Pfam" id="PF02362">
    <property type="entry name" value="B3"/>
    <property type="match status" value="1"/>
</dbReference>
<dbReference type="PROSITE" id="PS50863">
    <property type="entry name" value="B3"/>
    <property type="match status" value="1"/>
</dbReference>
<keyword evidence="8" id="KW-1185">Reference proteome</keyword>
<proteinExistence type="predicted"/>
<dbReference type="SMART" id="SM01019">
    <property type="entry name" value="B3"/>
    <property type="match status" value="1"/>
</dbReference>
<reference evidence="7" key="1">
    <citation type="submission" date="2016-11" db="EMBL/GenBank/DDBJ databases">
        <title>The genome of Nicotiana attenuata.</title>
        <authorList>
            <person name="Xu S."/>
            <person name="Brockmoeller T."/>
            <person name="Gaquerel E."/>
            <person name="Navarro A."/>
            <person name="Kuhl H."/>
            <person name="Gase K."/>
            <person name="Ling Z."/>
            <person name="Zhou W."/>
            <person name="Kreitzer C."/>
            <person name="Stanke M."/>
            <person name="Tang H."/>
            <person name="Lyons E."/>
            <person name="Pandey P."/>
            <person name="Pandey S.P."/>
            <person name="Timmermann B."/>
            <person name="Baldwin I.T."/>
        </authorList>
    </citation>
    <scope>NUCLEOTIDE SEQUENCE [LARGE SCALE GENOMIC DNA]</scope>
    <source>
        <strain evidence="7">UT</strain>
    </source>
</reference>
<feature type="domain" description="TF-B3" evidence="6">
    <location>
        <begin position="5"/>
        <end position="95"/>
    </location>
</feature>
<evidence type="ECO:0000256" key="3">
    <source>
        <dbReference type="ARBA" id="ARBA00023125"/>
    </source>
</evidence>
<sequence length="109" mass="12993">KNHLTFEVVMTDSYINYDDLYIPRKIYKHLLPTVDTAILHYRGKEWYASMSVGDRRRFKVGWKFFVLDNYIKRGFVVKFTLIDVALLYVDFNVQVKEEGTSDYNPVEID</sequence>
<keyword evidence="4" id="KW-0804">Transcription</keyword>
<evidence type="ECO:0000313" key="7">
    <source>
        <dbReference type="EMBL" id="OIT21392.1"/>
    </source>
</evidence>
<dbReference type="InterPro" id="IPR003340">
    <property type="entry name" value="B3_DNA-bd"/>
</dbReference>
<dbReference type="EMBL" id="MJEQ01004367">
    <property type="protein sequence ID" value="OIT21392.1"/>
    <property type="molecule type" value="Genomic_DNA"/>
</dbReference>
<evidence type="ECO:0000256" key="1">
    <source>
        <dbReference type="ARBA" id="ARBA00004123"/>
    </source>
</evidence>
<evidence type="ECO:0000259" key="6">
    <source>
        <dbReference type="PROSITE" id="PS50863"/>
    </source>
</evidence>
<keyword evidence="2" id="KW-0805">Transcription regulation</keyword>
<evidence type="ECO:0000256" key="4">
    <source>
        <dbReference type="ARBA" id="ARBA00023163"/>
    </source>
</evidence>
<dbReference type="Gramene" id="OIT21392">
    <property type="protein sequence ID" value="OIT21392"/>
    <property type="gene ID" value="A4A49_55750"/>
</dbReference>
<dbReference type="GO" id="GO:0003677">
    <property type="term" value="F:DNA binding"/>
    <property type="evidence" value="ECO:0007669"/>
    <property type="project" value="UniProtKB-KW"/>
</dbReference>
<comment type="caution">
    <text evidence="7">The sequence shown here is derived from an EMBL/GenBank/DDBJ whole genome shotgun (WGS) entry which is preliminary data.</text>
</comment>
<dbReference type="AlphaFoldDB" id="A0A1J6K8S5"/>